<dbReference type="Proteomes" id="UP000647172">
    <property type="component" value="Unassembled WGS sequence"/>
</dbReference>
<gene>
    <name evidence="2" type="ORF">Ani05nite_16780</name>
</gene>
<feature type="domain" description="SnoaL-like" evidence="1">
    <location>
        <begin position="8"/>
        <end position="128"/>
    </location>
</feature>
<dbReference type="Gene3D" id="3.10.450.50">
    <property type="match status" value="1"/>
</dbReference>
<dbReference type="InterPro" id="IPR032710">
    <property type="entry name" value="NTF2-like_dom_sf"/>
</dbReference>
<evidence type="ECO:0000313" key="2">
    <source>
        <dbReference type="EMBL" id="GIE48144.1"/>
    </source>
</evidence>
<protein>
    <submittedName>
        <fullName evidence="2">Ketosteroid isomerase</fullName>
    </submittedName>
</protein>
<organism evidence="2 3">
    <name type="scientific">Actinoplanes nipponensis</name>
    <dbReference type="NCBI Taxonomy" id="135950"/>
    <lineage>
        <taxon>Bacteria</taxon>
        <taxon>Bacillati</taxon>
        <taxon>Actinomycetota</taxon>
        <taxon>Actinomycetes</taxon>
        <taxon>Micromonosporales</taxon>
        <taxon>Micromonosporaceae</taxon>
        <taxon>Actinoplanes</taxon>
    </lineage>
</organism>
<dbReference type="InterPro" id="IPR037401">
    <property type="entry name" value="SnoaL-like"/>
</dbReference>
<dbReference type="NCBIfam" id="TIGR02246">
    <property type="entry name" value="SgcJ/EcaC family oxidoreductase"/>
    <property type="match status" value="1"/>
</dbReference>
<keyword evidence="2" id="KW-0413">Isomerase</keyword>
<dbReference type="EMBL" id="BOMQ01000020">
    <property type="protein sequence ID" value="GIE48144.1"/>
    <property type="molecule type" value="Genomic_DNA"/>
</dbReference>
<dbReference type="InterPro" id="IPR011944">
    <property type="entry name" value="Steroid_delta5-4_isomerase"/>
</dbReference>
<comment type="caution">
    <text evidence="2">The sequence shown here is derived from an EMBL/GenBank/DDBJ whole genome shotgun (WGS) entry which is preliminary data.</text>
</comment>
<proteinExistence type="predicted"/>
<dbReference type="Pfam" id="PF13474">
    <property type="entry name" value="SnoaL_3"/>
    <property type="match status" value="1"/>
</dbReference>
<accession>A0A919JJY8</accession>
<evidence type="ECO:0000313" key="3">
    <source>
        <dbReference type="Proteomes" id="UP000647172"/>
    </source>
</evidence>
<sequence>MDSETELRALVDERVAAVRAKDPKPLAARQHPEVVTYNVLPPLHAHGNEAVEQATRKWFDSYASDIGYEVRDLRVTADGEVGFCSFLYHVAGTLKAGGEVDMWVRATLGCRRVDGRWLIVHDHESVPFDPATGQALISLQP</sequence>
<dbReference type="SUPFAM" id="SSF54427">
    <property type="entry name" value="NTF2-like"/>
    <property type="match status" value="1"/>
</dbReference>
<evidence type="ECO:0000259" key="1">
    <source>
        <dbReference type="Pfam" id="PF13474"/>
    </source>
</evidence>
<dbReference type="GO" id="GO:0016853">
    <property type="term" value="F:isomerase activity"/>
    <property type="evidence" value="ECO:0007669"/>
    <property type="project" value="UniProtKB-KW"/>
</dbReference>
<keyword evidence="3" id="KW-1185">Reference proteome</keyword>
<name>A0A919JJY8_9ACTN</name>
<dbReference type="AlphaFoldDB" id="A0A919JJY8"/>
<reference evidence="2" key="1">
    <citation type="submission" date="2021-01" db="EMBL/GenBank/DDBJ databases">
        <title>Whole genome shotgun sequence of Actinoplanes nipponensis NBRC 14063.</title>
        <authorList>
            <person name="Komaki H."/>
            <person name="Tamura T."/>
        </authorList>
    </citation>
    <scope>NUCLEOTIDE SEQUENCE</scope>
    <source>
        <strain evidence="2">NBRC 14063</strain>
    </source>
</reference>
<dbReference type="RefSeq" id="WP_203766559.1">
    <property type="nucleotide sequence ID" value="NZ_BAAAYJ010000104.1"/>
</dbReference>